<dbReference type="Proteomes" id="UP000247409">
    <property type="component" value="Unassembled WGS sequence"/>
</dbReference>
<sequence>MLIFSLKGAASFITRNRAEYEEMEGFYSDDSDNRVDNFGNVFVVNMEPEDRERTEESQEDEKNADIRQPLLPAVETASRNF</sequence>
<proteinExistence type="predicted"/>
<dbReference type="AlphaFoldDB" id="A0A2V3IEY6"/>
<reference evidence="2 3" key="1">
    <citation type="journal article" date="2018" name="Mol. Biol. Evol.">
        <title>Analysis of the draft genome of the red seaweed Gracilariopsis chorda provides insights into genome size evolution in Rhodophyta.</title>
        <authorList>
            <person name="Lee J."/>
            <person name="Yang E.C."/>
            <person name="Graf L."/>
            <person name="Yang J.H."/>
            <person name="Qiu H."/>
            <person name="Zel Zion U."/>
            <person name="Chan C.X."/>
            <person name="Stephens T.G."/>
            <person name="Weber A.P.M."/>
            <person name="Boo G.H."/>
            <person name="Boo S.M."/>
            <person name="Kim K.M."/>
            <person name="Shin Y."/>
            <person name="Jung M."/>
            <person name="Lee S.J."/>
            <person name="Yim H.S."/>
            <person name="Lee J.H."/>
            <person name="Bhattacharya D."/>
            <person name="Yoon H.S."/>
        </authorList>
    </citation>
    <scope>NUCLEOTIDE SEQUENCE [LARGE SCALE GENOMIC DNA]</scope>
    <source>
        <strain evidence="2 3">SKKU-2015</strain>
        <tissue evidence="2">Whole body</tissue>
    </source>
</reference>
<dbReference type="EMBL" id="NBIV01000276">
    <property type="protein sequence ID" value="PXF40623.1"/>
    <property type="molecule type" value="Genomic_DNA"/>
</dbReference>
<keyword evidence="3" id="KW-1185">Reference proteome</keyword>
<feature type="compositionally biased region" description="Basic and acidic residues" evidence="1">
    <location>
        <begin position="48"/>
        <end position="65"/>
    </location>
</feature>
<organism evidence="2 3">
    <name type="scientific">Gracilariopsis chorda</name>
    <dbReference type="NCBI Taxonomy" id="448386"/>
    <lineage>
        <taxon>Eukaryota</taxon>
        <taxon>Rhodophyta</taxon>
        <taxon>Florideophyceae</taxon>
        <taxon>Rhodymeniophycidae</taxon>
        <taxon>Gracilariales</taxon>
        <taxon>Gracilariaceae</taxon>
        <taxon>Gracilariopsis</taxon>
    </lineage>
</organism>
<name>A0A2V3IEY6_9FLOR</name>
<comment type="caution">
    <text evidence="2">The sequence shown here is derived from an EMBL/GenBank/DDBJ whole genome shotgun (WGS) entry which is preliminary data.</text>
</comment>
<evidence type="ECO:0000313" key="3">
    <source>
        <dbReference type="Proteomes" id="UP000247409"/>
    </source>
</evidence>
<evidence type="ECO:0000256" key="1">
    <source>
        <dbReference type="SAM" id="MobiDB-lite"/>
    </source>
</evidence>
<accession>A0A2V3IEY6</accession>
<protein>
    <submittedName>
        <fullName evidence="2">Uncharacterized protein</fullName>
    </submittedName>
</protein>
<gene>
    <name evidence="2" type="ORF">BWQ96_09654</name>
</gene>
<feature type="region of interest" description="Disordered" evidence="1">
    <location>
        <begin position="47"/>
        <end position="81"/>
    </location>
</feature>
<evidence type="ECO:0000313" key="2">
    <source>
        <dbReference type="EMBL" id="PXF40623.1"/>
    </source>
</evidence>